<sequence>MTAARAATAPEHQRALNLRYIEIALLPMEEHIPGTRPKGAMLFLEEL</sequence>
<accession>A0ABV8NZ11</accession>
<dbReference type="RefSeq" id="WP_217965663.1">
    <property type="nucleotide sequence ID" value="NZ_JAHTBN010000008.1"/>
</dbReference>
<gene>
    <name evidence="1" type="ORF">ACFOY1_14445</name>
</gene>
<name>A0ABV8NZ11_9BURK</name>
<keyword evidence="2" id="KW-1185">Reference proteome</keyword>
<protein>
    <submittedName>
        <fullName evidence="1">Uncharacterized protein</fullName>
    </submittedName>
</protein>
<reference evidence="2" key="1">
    <citation type="journal article" date="2019" name="Int. J. Syst. Evol. Microbiol.">
        <title>The Global Catalogue of Microorganisms (GCM) 10K type strain sequencing project: providing services to taxonomists for standard genome sequencing and annotation.</title>
        <authorList>
            <consortium name="The Broad Institute Genomics Platform"/>
            <consortium name="The Broad Institute Genome Sequencing Center for Infectious Disease"/>
            <person name="Wu L."/>
            <person name="Ma J."/>
        </authorList>
    </citation>
    <scope>NUCLEOTIDE SEQUENCE [LARGE SCALE GENOMIC DNA]</scope>
    <source>
        <strain evidence="2">LMG 24813</strain>
    </source>
</reference>
<organism evidence="1 2">
    <name type="scientific">Candidimonas humi</name>
    <dbReference type="NCBI Taxonomy" id="683355"/>
    <lineage>
        <taxon>Bacteria</taxon>
        <taxon>Pseudomonadati</taxon>
        <taxon>Pseudomonadota</taxon>
        <taxon>Betaproteobacteria</taxon>
        <taxon>Burkholderiales</taxon>
        <taxon>Alcaligenaceae</taxon>
        <taxon>Candidimonas</taxon>
    </lineage>
</organism>
<dbReference type="Proteomes" id="UP001595848">
    <property type="component" value="Unassembled WGS sequence"/>
</dbReference>
<dbReference type="EMBL" id="JBHSBV010000005">
    <property type="protein sequence ID" value="MFC4202155.1"/>
    <property type="molecule type" value="Genomic_DNA"/>
</dbReference>
<comment type="caution">
    <text evidence="1">The sequence shown here is derived from an EMBL/GenBank/DDBJ whole genome shotgun (WGS) entry which is preliminary data.</text>
</comment>
<evidence type="ECO:0000313" key="1">
    <source>
        <dbReference type="EMBL" id="MFC4202155.1"/>
    </source>
</evidence>
<evidence type="ECO:0000313" key="2">
    <source>
        <dbReference type="Proteomes" id="UP001595848"/>
    </source>
</evidence>
<proteinExistence type="predicted"/>